<sequence>MPSSDRDSTEVRLSSIGFCEGIKEENASYKHIEKTAPSPGDTVFPLITTIFNLIRHINKTNVLTKFHDDCPKHMTFRCKTWLDGSVTNNEVWRRSTLPTPALSILQITFVHRPLGHGLSGLI</sequence>
<evidence type="ECO:0000313" key="1">
    <source>
        <dbReference type="EMBL" id="KAH3790294.1"/>
    </source>
</evidence>
<protein>
    <submittedName>
        <fullName evidence="1">Uncharacterized protein</fullName>
    </submittedName>
</protein>
<name>A0A9D4IZD4_DREPO</name>
<accession>A0A9D4IZD4</accession>
<dbReference type="AlphaFoldDB" id="A0A9D4IZD4"/>
<gene>
    <name evidence="1" type="ORF">DPMN_168491</name>
</gene>
<comment type="caution">
    <text evidence="1">The sequence shown here is derived from an EMBL/GenBank/DDBJ whole genome shotgun (WGS) entry which is preliminary data.</text>
</comment>
<organism evidence="1 2">
    <name type="scientific">Dreissena polymorpha</name>
    <name type="common">Zebra mussel</name>
    <name type="synonym">Mytilus polymorpha</name>
    <dbReference type="NCBI Taxonomy" id="45954"/>
    <lineage>
        <taxon>Eukaryota</taxon>
        <taxon>Metazoa</taxon>
        <taxon>Spiralia</taxon>
        <taxon>Lophotrochozoa</taxon>
        <taxon>Mollusca</taxon>
        <taxon>Bivalvia</taxon>
        <taxon>Autobranchia</taxon>
        <taxon>Heteroconchia</taxon>
        <taxon>Euheterodonta</taxon>
        <taxon>Imparidentia</taxon>
        <taxon>Neoheterodontei</taxon>
        <taxon>Myida</taxon>
        <taxon>Dreissenoidea</taxon>
        <taxon>Dreissenidae</taxon>
        <taxon>Dreissena</taxon>
    </lineage>
</organism>
<reference evidence="1" key="1">
    <citation type="journal article" date="2019" name="bioRxiv">
        <title>The Genome of the Zebra Mussel, Dreissena polymorpha: A Resource for Invasive Species Research.</title>
        <authorList>
            <person name="McCartney M.A."/>
            <person name="Auch B."/>
            <person name="Kono T."/>
            <person name="Mallez S."/>
            <person name="Zhang Y."/>
            <person name="Obille A."/>
            <person name="Becker A."/>
            <person name="Abrahante J.E."/>
            <person name="Garbe J."/>
            <person name="Badalamenti J.P."/>
            <person name="Herman A."/>
            <person name="Mangelson H."/>
            <person name="Liachko I."/>
            <person name="Sullivan S."/>
            <person name="Sone E.D."/>
            <person name="Koren S."/>
            <person name="Silverstein K.A.T."/>
            <person name="Beckman K.B."/>
            <person name="Gohl D.M."/>
        </authorList>
    </citation>
    <scope>NUCLEOTIDE SEQUENCE</scope>
    <source>
        <strain evidence="1">Duluth1</strain>
        <tissue evidence="1">Whole animal</tissue>
    </source>
</reference>
<proteinExistence type="predicted"/>
<evidence type="ECO:0000313" key="2">
    <source>
        <dbReference type="Proteomes" id="UP000828390"/>
    </source>
</evidence>
<dbReference type="EMBL" id="JAIWYP010000008">
    <property type="protein sequence ID" value="KAH3790294.1"/>
    <property type="molecule type" value="Genomic_DNA"/>
</dbReference>
<keyword evidence="2" id="KW-1185">Reference proteome</keyword>
<reference evidence="1" key="2">
    <citation type="submission" date="2020-11" db="EMBL/GenBank/DDBJ databases">
        <authorList>
            <person name="McCartney M.A."/>
            <person name="Auch B."/>
            <person name="Kono T."/>
            <person name="Mallez S."/>
            <person name="Becker A."/>
            <person name="Gohl D.M."/>
            <person name="Silverstein K.A.T."/>
            <person name="Koren S."/>
            <person name="Bechman K.B."/>
            <person name="Herman A."/>
            <person name="Abrahante J.E."/>
            <person name="Garbe J."/>
        </authorList>
    </citation>
    <scope>NUCLEOTIDE SEQUENCE</scope>
    <source>
        <strain evidence="1">Duluth1</strain>
        <tissue evidence="1">Whole animal</tissue>
    </source>
</reference>
<dbReference type="Proteomes" id="UP000828390">
    <property type="component" value="Unassembled WGS sequence"/>
</dbReference>